<name>A0A420E0X6_9FLAO</name>
<dbReference type="AlphaFoldDB" id="A0A420E0X6"/>
<sequence>MIKQLPITLLLLLTLQITAQEKRKFLYASVHDEIASVPNAHIINLNTKQGTFTNDNGGFRILAKPNDSLQISFVGYETKIIKVETTHFGIEEHKIKLKKIAIELDEIEVKKHNLIGSIAIDAKQIPKDIGMDKAKKAIDFSMINFQAPVIMPIDEIDRMKAPNARKTTDPTAKFAGIGGGVSLGKDKYSENKRKVRKEISYKENFPKMLLSEFGSYFFFLELKIPKDKYLHFLEYCNSKGIEKLYRDGNIFKVIDVLRKESISYLNIIHEKE</sequence>
<keyword evidence="1" id="KW-0121">Carboxypeptidase</keyword>
<dbReference type="Pfam" id="PF13715">
    <property type="entry name" value="CarbopepD_reg_2"/>
    <property type="match status" value="1"/>
</dbReference>
<dbReference type="InterPro" id="IPR008969">
    <property type="entry name" value="CarboxyPept-like_regulatory"/>
</dbReference>
<accession>A0A420E0X6</accession>
<proteinExistence type="predicted"/>
<evidence type="ECO:0000313" key="1">
    <source>
        <dbReference type="EMBL" id="RKF03755.1"/>
    </source>
</evidence>
<dbReference type="GO" id="GO:0004180">
    <property type="term" value="F:carboxypeptidase activity"/>
    <property type="evidence" value="ECO:0007669"/>
    <property type="project" value="UniProtKB-KW"/>
</dbReference>
<dbReference type="Proteomes" id="UP000285780">
    <property type="component" value="Unassembled WGS sequence"/>
</dbReference>
<keyword evidence="1" id="KW-0378">Hydrolase</keyword>
<evidence type="ECO:0000313" key="2">
    <source>
        <dbReference type="Proteomes" id="UP000285780"/>
    </source>
</evidence>
<keyword evidence="2" id="KW-1185">Reference proteome</keyword>
<comment type="caution">
    <text evidence="1">The sequence shown here is derived from an EMBL/GenBank/DDBJ whole genome shotgun (WGS) entry which is preliminary data.</text>
</comment>
<dbReference type="RefSeq" id="WP_120186632.1">
    <property type="nucleotide sequence ID" value="NZ_RAQM01000008.1"/>
</dbReference>
<keyword evidence="1" id="KW-0645">Protease</keyword>
<gene>
    <name evidence="1" type="ORF">C8N26_1382</name>
</gene>
<dbReference type="SUPFAM" id="SSF49464">
    <property type="entry name" value="Carboxypeptidase regulatory domain-like"/>
    <property type="match status" value="1"/>
</dbReference>
<dbReference type="EMBL" id="RAQM01000008">
    <property type="protein sequence ID" value="RKF03755.1"/>
    <property type="molecule type" value="Genomic_DNA"/>
</dbReference>
<organism evidence="1 2">
    <name type="scientific">Tenacibaculum lutimaris</name>
    <dbReference type="NCBI Taxonomy" id="285258"/>
    <lineage>
        <taxon>Bacteria</taxon>
        <taxon>Pseudomonadati</taxon>
        <taxon>Bacteroidota</taxon>
        <taxon>Flavobacteriia</taxon>
        <taxon>Flavobacteriales</taxon>
        <taxon>Flavobacteriaceae</taxon>
        <taxon>Tenacibaculum</taxon>
    </lineage>
</organism>
<reference evidence="1 2" key="1">
    <citation type="submission" date="2018-09" db="EMBL/GenBank/DDBJ databases">
        <title>Genomic Encyclopedia of Archaeal and Bacterial Type Strains, Phase II (KMG-II): from individual species to whole genera.</title>
        <authorList>
            <person name="Goeker M."/>
        </authorList>
    </citation>
    <scope>NUCLEOTIDE SEQUENCE [LARGE SCALE GENOMIC DNA]</scope>
    <source>
        <strain evidence="1 2">DSM 16505</strain>
    </source>
</reference>
<protein>
    <submittedName>
        <fullName evidence="1">Carboxypeptidase-like protein</fullName>
    </submittedName>
</protein>